<name>A0A9D2Q0Q4_9MICO</name>
<evidence type="ECO:0000313" key="8">
    <source>
        <dbReference type="EMBL" id="HJC70186.1"/>
    </source>
</evidence>
<dbReference type="EMBL" id="DWWC01000226">
    <property type="protein sequence ID" value="HJC70186.1"/>
    <property type="molecule type" value="Genomic_DNA"/>
</dbReference>
<feature type="transmembrane region" description="Helical" evidence="5">
    <location>
        <begin position="210"/>
        <end position="229"/>
    </location>
</feature>
<dbReference type="SUPFAM" id="SSF161098">
    <property type="entry name" value="MetI-like"/>
    <property type="match status" value="1"/>
</dbReference>
<dbReference type="Pfam" id="PF00528">
    <property type="entry name" value="BPD_transp_1"/>
    <property type="match status" value="1"/>
</dbReference>
<feature type="transmembrane region" description="Helical" evidence="5">
    <location>
        <begin position="303"/>
        <end position="324"/>
    </location>
</feature>
<protein>
    <submittedName>
        <fullName evidence="8">Sugar ABC transporter permease</fullName>
    </submittedName>
</protein>
<feature type="region of interest" description="Disordered" evidence="6">
    <location>
        <begin position="1"/>
        <end position="34"/>
    </location>
</feature>
<proteinExistence type="inferred from homology"/>
<evidence type="ECO:0000259" key="7">
    <source>
        <dbReference type="PROSITE" id="PS50928"/>
    </source>
</evidence>
<dbReference type="PANTHER" id="PTHR43496:SF1">
    <property type="entry name" value="POLYGALACTURONAN_RHAMNOGALACTURONAN TRANSPORT SYSTEM PERMEASE PROTEIN YTEP"/>
    <property type="match status" value="1"/>
</dbReference>
<dbReference type="AlphaFoldDB" id="A0A9D2Q0Q4"/>
<evidence type="ECO:0000256" key="2">
    <source>
        <dbReference type="ARBA" id="ARBA00022692"/>
    </source>
</evidence>
<organism evidence="8 9">
    <name type="scientific">Candidatus Brachybacterium intestinipullorum</name>
    <dbReference type="NCBI Taxonomy" id="2838512"/>
    <lineage>
        <taxon>Bacteria</taxon>
        <taxon>Bacillati</taxon>
        <taxon>Actinomycetota</taxon>
        <taxon>Actinomycetes</taxon>
        <taxon>Micrococcales</taxon>
        <taxon>Dermabacteraceae</taxon>
        <taxon>Brachybacterium</taxon>
    </lineage>
</organism>
<comment type="similarity">
    <text evidence="5">Belongs to the binding-protein-dependent transport system permease family.</text>
</comment>
<keyword evidence="4 5" id="KW-0472">Membrane</keyword>
<dbReference type="Gene3D" id="1.10.3720.10">
    <property type="entry name" value="MetI-like"/>
    <property type="match status" value="1"/>
</dbReference>
<dbReference type="PANTHER" id="PTHR43496">
    <property type="entry name" value="PROTEIN LPLB"/>
    <property type="match status" value="1"/>
</dbReference>
<gene>
    <name evidence="8" type="ORF">H9932_11030</name>
</gene>
<feature type="transmembrane region" description="Helical" evidence="5">
    <location>
        <begin position="49"/>
        <end position="67"/>
    </location>
</feature>
<evidence type="ECO:0000256" key="6">
    <source>
        <dbReference type="SAM" id="MobiDB-lite"/>
    </source>
</evidence>
<feature type="domain" description="ABC transmembrane type-1" evidence="7">
    <location>
        <begin position="109"/>
        <end position="324"/>
    </location>
</feature>
<feature type="transmembrane region" description="Helical" evidence="5">
    <location>
        <begin position="113"/>
        <end position="137"/>
    </location>
</feature>
<sequence length="337" mass="37537">MVADPVIDTSATAPRLDAPEHPEQAAAAGRTPVTPRRRGLAATLWRHRALYLMALPGIVYFLVFKYLPMGGLIIAFQDYKPFLGILGSPWVGFEHFVRLFTQDTFVMLLRNTLLLSVLLMAISFPIPIVLALLLNELRGVVFKRSIQTVIYLPHFMSWVIVVSLFYVMLTTDGGAINNLIVALGGEPIGFLTEPEWLRPMYVFQHVWRTAGWGTIVYLAALTAVDMALYEAAEIDGANRWQQTWHITLPAIRPTIIVLFILSIGDFLELGFEHMFLLLNSMNREVGEIFDTFVYTAGIQNGQLSFATAVGLFKGLVGLVLVIGANSMAKRFGEEGVY</sequence>
<keyword evidence="3 5" id="KW-1133">Transmembrane helix</keyword>
<evidence type="ECO:0000256" key="3">
    <source>
        <dbReference type="ARBA" id="ARBA00022989"/>
    </source>
</evidence>
<comment type="subcellular location">
    <subcellularLocation>
        <location evidence="5">Cell membrane</location>
        <topology evidence="5">Multi-pass membrane protein</topology>
    </subcellularLocation>
    <subcellularLocation>
        <location evidence="1">Membrane</location>
        <topology evidence="1">Multi-pass membrane protein</topology>
    </subcellularLocation>
</comment>
<reference evidence="8" key="1">
    <citation type="journal article" date="2021" name="PeerJ">
        <title>Extensive microbial diversity within the chicken gut microbiome revealed by metagenomics and culture.</title>
        <authorList>
            <person name="Gilroy R."/>
            <person name="Ravi A."/>
            <person name="Getino M."/>
            <person name="Pursley I."/>
            <person name="Horton D.L."/>
            <person name="Alikhan N.F."/>
            <person name="Baker D."/>
            <person name="Gharbi K."/>
            <person name="Hall N."/>
            <person name="Watson M."/>
            <person name="Adriaenssens E.M."/>
            <person name="Foster-Nyarko E."/>
            <person name="Jarju S."/>
            <person name="Secka A."/>
            <person name="Antonio M."/>
            <person name="Oren A."/>
            <person name="Chaudhuri R.R."/>
            <person name="La Ragione R."/>
            <person name="Hildebrand F."/>
            <person name="Pallen M.J."/>
        </authorList>
    </citation>
    <scope>NUCLEOTIDE SEQUENCE</scope>
    <source>
        <strain evidence="8">CHK130-7132</strain>
    </source>
</reference>
<keyword evidence="5" id="KW-0813">Transport</keyword>
<evidence type="ECO:0000256" key="1">
    <source>
        <dbReference type="ARBA" id="ARBA00004141"/>
    </source>
</evidence>
<dbReference type="CDD" id="cd06261">
    <property type="entry name" value="TM_PBP2"/>
    <property type="match status" value="1"/>
</dbReference>
<reference evidence="8" key="2">
    <citation type="submission" date="2021-04" db="EMBL/GenBank/DDBJ databases">
        <authorList>
            <person name="Gilroy R."/>
        </authorList>
    </citation>
    <scope>NUCLEOTIDE SEQUENCE</scope>
    <source>
        <strain evidence="8">CHK130-7132</strain>
    </source>
</reference>
<evidence type="ECO:0000256" key="5">
    <source>
        <dbReference type="RuleBase" id="RU363032"/>
    </source>
</evidence>
<dbReference type="InterPro" id="IPR000515">
    <property type="entry name" value="MetI-like"/>
</dbReference>
<evidence type="ECO:0000256" key="4">
    <source>
        <dbReference type="ARBA" id="ARBA00023136"/>
    </source>
</evidence>
<accession>A0A9D2Q0Q4</accession>
<evidence type="ECO:0000313" key="9">
    <source>
        <dbReference type="Proteomes" id="UP000823854"/>
    </source>
</evidence>
<dbReference type="PROSITE" id="PS50928">
    <property type="entry name" value="ABC_TM1"/>
    <property type="match status" value="1"/>
</dbReference>
<comment type="caution">
    <text evidence="8">The sequence shown here is derived from an EMBL/GenBank/DDBJ whole genome shotgun (WGS) entry which is preliminary data.</text>
</comment>
<dbReference type="GO" id="GO:0055085">
    <property type="term" value="P:transmembrane transport"/>
    <property type="evidence" value="ECO:0007669"/>
    <property type="project" value="InterPro"/>
</dbReference>
<dbReference type="Proteomes" id="UP000823854">
    <property type="component" value="Unassembled WGS sequence"/>
</dbReference>
<dbReference type="InterPro" id="IPR035906">
    <property type="entry name" value="MetI-like_sf"/>
</dbReference>
<feature type="transmembrane region" description="Helical" evidence="5">
    <location>
        <begin position="149"/>
        <end position="169"/>
    </location>
</feature>
<keyword evidence="2 5" id="KW-0812">Transmembrane</keyword>
<feature type="transmembrane region" description="Helical" evidence="5">
    <location>
        <begin position="250"/>
        <end position="271"/>
    </location>
</feature>
<dbReference type="GO" id="GO:0005886">
    <property type="term" value="C:plasma membrane"/>
    <property type="evidence" value="ECO:0007669"/>
    <property type="project" value="UniProtKB-SubCell"/>
</dbReference>